<dbReference type="Proteomes" id="UP000432715">
    <property type="component" value="Unassembled WGS sequence"/>
</dbReference>
<accession>A0A6I0F8J8</accession>
<dbReference type="PANTHER" id="PTHR36441:SF1">
    <property type="entry name" value="DUF503 DOMAIN-CONTAINING PROTEIN"/>
    <property type="match status" value="1"/>
</dbReference>
<dbReference type="EMBL" id="WBZC01000024">
    <property type="protein sequence ID" value="KAB3534834.1"/>
    <property type="molecule type" value="Genomic_DNA"/>
</dbReference>
<name>A0A6I0F8J8_9FIRM</name>
<dbReference type="InterPro" id="IPR036746">
    <property type="entry name" value="TT1725-like_sf"/>
</dbReference>
<dbReference type="Gene3D" id="3.30.70.1120">
    <property type="entry name" value="TT1725-like"/>
    <property type="match status" value="1"/>
</dbReference>
<evidence type="ECO:0000313" key="1">
    <source>
        <dbReference type="EMBL" id="KAB3534834.1"/>
    </source>
</evidence>
<dbReference type="SUPFAM" id="SSF103007">
    <property type="entry name" value="Hypothetical protein TT1725"/>
    <property type="match status" value="1"/>
</dbReference>
<comment type="caution">
    <text evidence="1">The sequence shown here is derived from an EMBL/GenBank/DDBJ whole genome shotgun (WGS) entry which is preliminary data.</text>
</comment>
<keyword evidence="2" id="KW-1185">Reference proteome</keyword>
<dbReference type="Pfam" id="PF04456">
    <property type="entry name" value="DUF503"/>
    <property type="match status" value="1"/>
</dbReference>
<dbReference type="RefSeq" id="WP_151861003.1">
    <property type="nucleotide sequence ID" value="NZ_WBZC01000024.1"/>
</dbReference>
<evidence type="ECO:0000313" key="2">
    <source>
        <dbReference type="Proteomes" id="UP000432715"/>
    </source>
</evidence>
<sequence length="93" mass="10713">MLVGICSLRLMLFEVNSLKEKRHIIKSVIERVKGRFNVSIAEVGELDKWQVSEIGFSCVSNSRKHADEIINSVIKFIERDGRFDITDYDVEVL</sequence>
<dbReference type="PANTHER" id="PTHR36441">
    <property type="entry name" value="HYPOTHETICAL CYTOSOLIC PROTEIN"/>
    <property type="match status" value="1"/>
</dbReference>
<protein>
    <submittedName>
        <fullName evidence="1">DUF503 domain-containing protein</fullName>
    </submittedName>
</protein>
<gene>
    <name evidence="1" type="ORF">F8154_07545</name>
</gene>
<proteinExistence type="predicted"/>
<organism evidence="1 2">
    <name type="scientific">Alkaliphilus pronyensis</name>
    <dbReference type="NCBI Taxonomy" id="1482732"/>
    <lineage>
        <taxon>Bacteria</taxon>
        <taxon>Bacillati</taxon>
        <taxon>Bacillota</taxon>
        <taxon>Clostridia</taxon>
        <taxon>Peptostreptococcales</taxon>
        <taxon>Natronincolaceae</taxon>
        <taxon>Alkaliphilus</taxon>
    </lineage>
</organism>
<dbReference type="OrthoDB" id="9809023at2"/>
<dbReference type="AlphaFoldDB" id="A0A6I0F8J8"/>
<dbReference type="InterPro" id="IPR007546">
    <property type="entry name" value="DUF503"/>
</dbReference>
<reference evidence="1 2" key="1">
    <citation type="submission" date="2019-10" db="EMBL/GenBank/DDBJ databases">
        <title>Alkaliphilus serpentinus sp. nov. and Alkaliphilus pronyensis sp. nov., two novel anaerobic alkaliphilic species isolated from the serpentinized-hosted hydrothermal field of the Prony Bay (New Caledonia).</title>
        <authorList>
            <person name="Postec A."/>
        </authorList>
    </citation>
    <scope>NUCLEOTIDE SEQUENCE [LARGE SCALE GENOMIC DNA]</scope>
    <source>
        <strain evidence="1 2">LacV</strain>
    </source>
</reference>